<evidence type="ECO:0000256" key="2">
    <source>
        <dbReference type="SAM" id="SignalP"/>
    </source>
</evidence>
<dbReference type="OrthoDB" id="6193797at2"/>
<dbReference type="Gene3D" id="1.25.40.10">
    <property type="entry name" value="Tetratricopeptide repeat domain"/>
    <property type="match status" value="1"/>
</dbReference>
<evidence type="ECO:0008006" key="5">
    <source>
        <dbReference type="Google" id="ProtNLM"/>
    </source>
</evidence>
<dbReference type="Proteomes" id="UP000470384">
    <property type="component" value="Unassembled WGS sequence"/>
</dbReference>
<organism evidence="3 4">
    <name type="scientific">Pyruvatibacter mobilis</name>
    <dbReference type="NCBI Taxonomy" id="1712261"/>
    <lineage>
        <taxon>Bacteria</taxon>
        <taxon>Pseudomonadati</taxon>
        <taxon>Pseudomonadota</taxon>
        <taxon>Alphaproteobacteria</taxon>
        <taxon>Hyphomicrobiales</taxon>
        <taxon>Parvibaculaceae</taxon>
        <taxon>Pyruvatibacter</taxon>
    </lineage>
</organism>
<sequence length="296" mass="31131">MNLLRTRIIAGLAFLLLPVAGIGMAGAARAEVPEPATTEPAPPEPAPIEPVPAEQAAPSPAALYAEGAYAEAVAAALALGDAHGDAGMDALAARALLAQARLAPRGERAGLVGRALEAARRAVARDPQHLEGNLQLALALGYQGRAMGNLAAHQRGLAEEARAAIDTALAVAPDNPWAQALLGSWHVEIVTGAGPLLAATLYGASLDEGLKAFRAAEAHPEVSLLVLHQMALHLLSYDSRSFARQAERMLMAARARDAGTHFERHMARQADRLLRALRSGSHAMLAREIERERLTF</sequence>
<evidence type="ECO:0000313" key="4">
    <source>
        <dbReference type="Proteomes" id="UP000470384"/>
    </source>
</evidence>
<keyword evidence="4" id="KW-1185">Reference proteome</keyword>
<gene>
    <name evidence="3" type="ORF">GTQ45_03345</name>
</gene>
<name>A0A845Q820_9HYPH</name>
<reference evidence="3 4" key="1">
    <citation type="journal article" date="2016" name="Int. J. Syst. Evol. Microbiol.">
        <title>Pyruvatibacter mobilis gen. nov., sp. nov., a marine bacterium from the culture broth of Picochlorum sp. 122.</title>
        <authorList>
            <person name="Wang G."/>
            <person name="Tang M."/>
            <person name="Wu H."/>
            <person name="Dai S."/>
            <person name="Li T."/>
            <person name="Chen C."/>
            <person name="He H."/>
            <person name="Fan J."/>
            <person name="Xiang W."/>
            <person name="Li X."/>
        </authorList>
    </citation>
    <scope>NUCLEOTIDE SEQUENCE [LARGE SCALE GENOMIC DNA]</scope>
    <source>
        <strain evidence="3 4">GYP-11</strain>
    </source>
</reference>
<protein>
    <recommendedName>
        <fullName evidence="5">Tetratricopeptide repeat protein</fullName>
    </recommendedName>
</protein>
<dbReference type="EMBL" id="WXYQ01000003">
    <property type="protein sequence ID" value="NBG94762.1"/>
    <property type="molecule type" value="Genomic_DNA"/>
</dbReference>
<accession>A0A845Q820</accession>
<feature type="compositionally biased region" description="Pro residues" evidence="1">
    <location>
        <begin position="40"/>
        <end position="50"/>
    </location>
</feature>
<dbReference type="AlphaFoldDB" id="A0A845Q820"/>
<dbReference type="GeneID" id="300655631"/>
<evidence type="ECO:0000256" key="1">
    <source>
        <dbReference type="SAM" id="MobiDB-lite"/>
    </source>
</evidence>
<dbReference type="SUPFAM" id="SSF48452">
    <property type="entry name" value="TPR-like"/>
    <property type="match status" value="1"/>
</dbReference>
<feature type="region of interest" description="Disordered" evidence="1">
    <location>
        <begin position="31"/>
        <end position="57"/>
    </location>
</feature>
<feature type="chain" id="PRO_5032633794" description="Tetratricopeptide repeat protein" evidence="2">
    <location>
        <begin position="31"/>
        <end position="296"/>
    </location>
</feature>
<dbReference type="RefSeq" id="WP_160586845.1">
    <property type="nucleotide sequence ID" value="NZ_BMHN01000001.1"/>
</dbReference>
<dbReference type="InterPro" id="IPR011990">
    <property type="entry name" value="TPR-like_helical_dom_sf"/>
</dbReference>
<comment type="caution">
    <text evidence="3">The sequence shown here is derived from an EMBL/GenBank/DDBJ whole genome shotgun (WGS) entry which is preliminary data.</text>
</comment>
<keyword evidence="2" id="KW-0732">Signal</keyword>
<proteinExistence type="predicted"/>
<evidence type="ECO:0000313" key="3">
    <source>
        <dbReference type="EMBL" id="NBG94762.1"/>
    </source>
</evidence>
<feature type="signal peptide" evidence="2">
    <location>
        <begin position="1"/>
        <end position="30"/>
    </location>
</feature>